<gene>
    <name evidence="2" type="ORF">E5167_03975</name>
</gene>
<evidence type="ECO:0000313" key="3">
    <source>
        <dbReference type="Proteomes" id="UP000307657"/>
    </source>
</evidence>
<dbReference type="Gene3D" id="2.60.40.1120">
    <property type="entry name" value="Carboxypeptidase-like, regulatory domain"/>
    <property type="match status" value="1"/>
</dbReference>
<dbReference type="EMBL" id="SUPL01000002">
    <property type="protein sequence ID" value="TJY37115.1"/>
    <property type="molecule type" value="Genomic_DNA"/>
</dbReference>
<dbReference type="Pfam" id="PF13715">
    <property type="entry name" value="CarbopepD_reg_2"/>
    <property type="match status" value="1"/>
</dbReference>
<organism evidence="2 3">
    <name type="scientific">Pontimicrobium aquaticum</name>
    <dbReference type="NCBI Taxonomy" id="2565367"/>
    <lineage>
        <taxon>Bacteria</taxon>
        <taxon>Pseudomonadati</taxon>
        <taxon>Bacteroidota</taxon>
        <taxon>Flavobacteriia</taxon>
        <taxon>Flavobacteriales</taxon>
        <taxon>Flavobacteriaceae</taxon>
        <taxon>Pontimicrobium</taxon>
    </lineage>
</organism>
<dbReference type="RefSeq" id="WP_136841289.1">
    <property type="nucleotide sequence ID" value="NZ_SUPL01000002.1"/>
</dbReference>
<dbReference type="InterPro" id="IPR008969">
    <property type="entry name" value="CarboxyPept-like_regulatory"/>
</dbReference>
<proteinExistence type="predicted"/>
<protein>
    <submittedName>
        <fullName evidence="2">TonB-dependent receptor</fullName>
    </submittedName>
</protein>
<feature type="domain" description="Outer membrane protein beta-barrel" evidence="1">
    <location>
        <begin position="448"/>
        <end position="907"/>
    </location>
</feature>
<name>A0A4U0EYJ5_9FLAO</name>
<dbReference type="SUPFAM" id="SSF49464">
    <property type="entry name" value="Carboxypeptidase regulatory domain-like"/>
    <property type="match status" value="1"/>
</dbReference>
<evidence type="ECO:0000259" key="1">
    <source>
        <dbReference type="Pfam" id="PF14905"/>
    </source>
</evidence>
<evidence type="ECO:0000313" key="2">
    <source>
        <dbReference type="EMBL" id="TJY37115.1"/>
    </source>
</evidence>
<comment type="caution">
    <text evidence="2">The sequence shown here is derived from an EMBL/GenBank/DDBJ whole genome shotgun (WGS) entry which is preliminary data.</text>
</comment>
<dbReference type="InterPro" id="IPR041700">
    <property type="entry name" value="OMP_b-brl_3"/>
</dbReference>
<keyword evidence="3" id="KW-1185">Reference proteome</keyword>
<reference evidence="2 3" key="1">
    <citation type="submission" date="2019-04" db="EMBL/GenBank/DDBJ databases">
        <title>Lacinutrix sp. nov., isolated from marine water.</title>
        <authorList>
            <person name="Kim W."/>
        </authorList>
    </citation>
    <scope>NUCLEOTIDE SEQUENCE [LARGE SCALE GENOMIC DNA]</scope>
    <source>
        <strain evidence="2 3">CAU 1491</strain>
    </source>
</reference>
<accession>A0A4U0EYJ5</accession>
<dbReference type="AlphaFoldDB" id="A0A4U0EYJ5"/>
<dbReference type="OrthoDB" id="1682379at2"/>
<keyword evidence="2" id="KW-0675">Receptor</keyword>
<dbReference type="SUPFAM" id="SSF56935">
    <property type="entry name" value="Porins"/>
    <property type="match status" value="1"/>
</dbReference>
<dbReference type="Proteomes" id="UP000307657">
    <property type="component" value="Unassembled WGS sequence"/>
</dbReference>
<dbReference type="Pfam" id="PF14905">
    <property type="entry name" value="OMP_b-brl_3"/>
    <property type="match status" value="1"/>
</dbReference>
<sequence>MKQLFFVLAIFCAFTSYSQSIEFKISGAVVTESENTPLESATVYLERIKDSTLVTYTISDKNGKFTLEGKAFDKNINLLISYVGYQTHKQAVVLGKDEINLETIKLQTDSNALDEVVITSRAPITVKKDTLEFNVNSFKTKKDANVEDLLKQLPGVEVDEAGKITVNGKEVNKILVNGKPFFGNDPTITTRNLTKELISKVQITDTKSKAQAFTGEEADGENKTINLTIKEDKNKGVFGRVSGGAGTDKRYEFAGMLNVFDNEQRISALAGGNNTNSPGFSFGEIYRMFGSGGNVSFNSGGSFNIGGRGFGGGQGITTSQNYGINYADEVSDKLDISADYFYSGSNSENETTTDRENILPDRRYFTSSNSRSYNEGNSHSANLEFEIEVDSTLRIDIEPSFNATRNKREFSQDESSHDEANVLINESSSSSFIETVGKDFSNELDITKKFGSNGAFLRLSLDNDYNTTETDDYLNSVLNTYGTNPSETIRNQFAEGDRTTTGLSASVNYRLPLRGKEWYADIGYRINNNKRENKISTYDFDDIDQDYTILNTALSTDFEYKDNANTPSVRVSHRKDKLFTSLEARYVFRKLENEDFLRPSLPKLSRDFEALEIRSNFRYRFSRKSSVHFGYNLSNNPPNLTQLQPFEDVSDPLNKVEGNPELEPTNNHRVYASFNSFDFQKGTGVFGNISANFRNNEVVSKTTIDDNFVRSTTFANVNGGYNLNSRVSYSKSVKIDTVKTFKYRVALSANTNKNINFNNGEQYASKINALTPSLELTFDWKNVMQFIPSYNLSFTRRKFDLVAFDDEDFLQHSIGIRTATMVPKKLEWRNDIRYNYNPNVAPGFQKSAWFWNATLAYSILKDQGAITLKAYDLLNQNTNARRIATANYIQDSQSTVLKRYFMLSFSWKFNSMGPQAKQGGRRGSFRMMMH</sequence>